<keyword evidence="2 3" id="KW-0732">Signal</keyword>
<gene>
    <name evidence="5" type="ORF">HZU44_01490</name>
</gene>
<dbReference type="PANTHER" id="PTHR30535">
    <property type="entry name" value="VITAMIN B12-BINDING PROTEIN"/>
    <property type="match status" value="1"/>
</dbReference>
<dbReference type="CDD" id="cd01143">
    <property type="entry name" value="YvrC"/>
    <property type="match status" value="1"/>
</dbReference>
<feature type="signal peptide" evidence="3">
    <location>
        <begin position="1"/>
        <end position="24"/>
    </location>
</feature>
<dbReference type="InterPro" id="IPR002491">
    <property type="entry name" value="ABC_transptr_periplasmic_BD"/>
</dbReference>
<feature type="domain" description="Fe/B12 periplasmic-binding" evidence="4">
    <location>
        <begin position="60"/>
        <end position="314"/>
    </location>
</feature>
<organism evidence="5">
    <name type="scientific">Micromonospora carbonacea</name>
    <dbReference type="NCBI Taxonomy" id="47853"/>
    <lineage>
        <taxon>Bacteria</taxon>
        <taxon>Bacillati</taxon>
        <taxon>Actinomycetota</taxon>
        <taxon>Actinomycetes</taxon>
        <taxon>Micromonosporales</taxon>
        <taxon>Micromonosporaceae</taxon>
        <taxon>Micromonospora</taxon>
    </lineage>
</organism>
<dbReference type="PROSITE" id="PS51257">
    <property type="entry name" value="PROKAR_LIPOPROTEIN"/>
    <property type="match status" value="1"/>
</dbReference>
<evidence type="ECO:0000256" key="2">
    <source>
        <dbReference type="ARBA" id="ARBA00022729"/>
    </source>
</evidence>
<dbReference type="InterPro" id="IPR050902">
    <property type="entry name" value="ABC_Transporter_SBP"/>
</dbReference>
<dbReference type="GO" id="GO:0071281">
    <property type="term" value="P:cellular response to iron ion"/>
    <property type="evidence" value="ECO:0007669"/>
    <property type="project" value="TreeGrafter"/>
</dbReference>
<dbReference type="Gene3D" id="3.40.50.1980">
    <property type="entry name" value="Nitrogenase molybdenum iron protein domain"/>
    <property type="match status" value="2"/>
</dbReference>
<accession>A0A7D5YIT7</accession>
<dbReference type="AlphaFoldDB" id="A0A7D5YIT7"/>
<dbReference type="SUPFAM" id="SSF53807">
    <property type="entry name" value="Helical backbone' metal receptor"/>
    <property type="match status" value="1"/>
</dbReference>
<evidence type="ECO:0000313" key="5">
    <source>
        <dbReference type="EMBL" id="QLJ98914.1"/>
    </source>
</evidence>
<sequence>MFRRTPRIFATTLAVAALALGACAEKSSDDASAPATGGTSAAAAFPATVGKLTLDKRPEKIVSLSPTATEMLFAIGAGKQVTAADDNSNYPPDAPKSELSGFQPNAEAIAGKSPDLVVLANDTNKIVEQLTTLKIPVLLTPAAATLEDSYRQIADLGTLTGHAAEAADVVTRMKDDIAKLTKDLPQRPEKLTYYHELGPELYSATSKTFIGSIYALAGLENIADASDADGRNGGYPQLSQEIIVKANPDFVFLADTKCCKQSPETVKARSGWAGVTAVKNNQIVALDDDIASRWGPRVVDLLRAVVDAVAKVPA</sequence>
<protein>
    <submittedName>
        <fullName evidence="5">ABC transporter substrate-binding protein</fullName>
    </submittedName>
</protein>
<dbReference type="InterPro" id="IPR054828">
    <property type="entry name" value="Vit_B12_bind_prot"/>
</dbReference>
<name>A0A7D5YIT7_9ACTN</name>
<comment type="similarity">
    <text evidence="1">Belongs to the bacterial solute-binding protein 8 family.</text>
</comment>
<dbReference type="PANTHER" id="PTHR30535:SF34">
    <property type="entry name" value="MOLYBDATE-BINDING PROTEIN MOLA"/>
    <property type="match status" value="1"/>
</dbReference>
<dbReference type="EMBL" id="CP058905">
    <property type="protein sequence ID" value="QLJ98914.1"/>
    <property type="molecule type" value="Genomic_DNA"/>
</dbReference>
<dbReference type="PROSITE" id="PS50983">
    <property type="entry name" value="FE_B12_PBP"/>
    <property type="match status" value="1"/>
</dbReference>
<feature type="chain" id="PRO_5027573191" evidence="3">
    <location>
        <begin position="25"/>
        <end position="314"/>
    </location>
</feature>
<evidence type="ECO:0000256" key="1">
    <source>
        <dbReference type="ARBA" id="ARBA00008814"/>
    </source>
</evidence>
<dbReference type="NCBIfam" id="NF038402">
    <property type="entry name" value="TroA_like"/>
    <property type="match status" value="1"/>
</dbReference>
<reference evidence="5" key="1">
    <citation type="submission" date="2020-08" db="EMBL/GenBank/DDBJ databases">
        <title>A bifunctional nitrone conjugated secondary metabolite targeting the ribosome.</title>
        <authorList>
            <person name="Limbrick E.M."/>
            <person name="Graf M."/>
            <person name="Derewacz D.K."/>
            <person name="Nguyen F."/>
            <person name="Spraggins J.M."/>
            <person name="Wieland M."/>
            <person name="Ynigez-Gutierrez A.E."/>
            <person name="Reisman B.J."/>
            <person name="Zinshteyn B."/>
            <person name="McCulloch K."/>
            <person name="Iverson T.M."/>
            <person name="Green R."/>
            <person name="Wilson D.N."/>
            <person name="Bachmann B.O."/>
        </authorList>
    </citation>
    <scope>NUCLEOTIDE SEQUENCE</scope>
    <source>
        <strain evidence="5">Africana</strain>
    </source>
</reference>
<proteinExistence type="inferred from homology"/>
<evidence type="ECO:0000259" key="4">
    <source>
        <dbReference type="PROSITE" id="PS50983"/>
    </source>
</evidence>
<dbReference type="Pfam" id="PF01497">
    <property type="entry name" value="Peripla_BP_2"/>
    <property type="match status" value="1"/>
</dbReference>
<evidence type="ECO:0000256" key="3">
    <source>
        <dbReference type="SAM" id="SignalP"/>
    </source>
</evidence>